<dbReference type="InterPro" id="IPR006059">
    <property type="entry name" value="SBP"/>
</dbReference>
<reference evidence="2" key="1">
    <citation type="journal article" date="2014" name="Int. J. Syst. Evol. Microbiol.">
        <title>Complete genome sequence of Corynebacterium casei LMG S-19264T (=DSM 44701T), isolated from a smear-ripened cheese.</title>
        <authorList>
            <consortium name="US DOE Joint Genome Institute (JGI-PGF)"/>
            <person name="Walter F."/>
            <person name="Albersmeier A."/>
            <person name="Kalinowski J."/>
            <person name="Ruckert C."/>
        </authorList>
    </citation>
    <scope>NUCLEOTIDE SEQUENCE</scope>
    <source>
        <strain evidence="2">CGMCC 1.12785</strain>
    </source>
</reference>
<evidence type="ECO:0000313" key="3">
    <source>
        <dbReference type="Proteomes" id="UP000616114"/>
    </source>
</evidence>
<comment type="caution">
    <text evidence="2">The sequence shown here is derived from an EMBL/GenBank/DDBJ whole genome shotgun (WGS) entry which is preliminary data.</text>
</comment>
<name>A0A8J2U1C3_9MICO</name>
<reference evidence="2" key="2">
    <citation type="submission" date="2020-09" db="EMBL/GenBank/DDBJ databases">
        <authorList>
            <person name="Sun Q."/>
            <person name="Zhou Y."/>
        </authorList>
    </citation>
    <scope>NUCLEOTIDE SEQUENCE</scope>
    <source>
        <strain evidence="2">CGMCC 1.12785</strain>
    </source>
</reference>
<keyword evidence="3" id="KW-1185">Reference proteome</keyword>
<dbReference type="Proteomes" id="UP000616114">
    <property type="component" value="Unassembled WGS sequence"/>
</dbReference>
<accession>A0A8J2U1C3</accession>
<dbReference type="PROSITE" id="PS51257">
    <property type="entry name" value="PROKAR_LIPOPROTEIN"/>
    <property type="match status" value="1"/>
</dbReference>
<sequence length="360" mass="39437">MPHHIRTLKIAGIGAATALVVSACGGGAADGDDVLYLPDGGGAWGEAQDQAFFQPFAEETGVEVVLVENDETTFMASTEAGDPPTDVVNVTGPMLANWTDGDLLDPIDHDHWEGRDLDEFDPYPMLEYVVPSLVYATQMAYVPEEIGGEMSSWEDFFDTETFPGQRTMGEGSTLANGVFEIALLADGVEPDELYPLDYDRALDKLSEIRPDILTFWSSGAESVQLLADRQVVAGAAWNGRVADVVEQDDAIEYSWDQALLYVDYWGVPAGAGNPEVAQQFIEFATRADRQAEFAEMITYAPTNITAYDLIDEERSLMLPTAPEHLDSVIPTDDGYWSEESPDGEIWSDVAIGLWNDWLAE</sequence>
<dbReference type="CDD" id="cd13589">
    <property type="entry name" value="PBP2_polyamine_RpCGA009"/>
    <property type="match status" value="1"/>
</dbReference>
<keyword evidence="1" id="KW-0732">Signal</keyword>
<evidence type="ECO:0000256" key="1">
    <source>
        <dbReference type="ARBA" id="ARBA00022729"/>
    </source>
</evidence>
<dbReference type="PANTHER" id="PTHR30222:SF2">
    <property type="entry name" value="ABC TRANSPORTER SUBSTRATE-BINDING PROTEIN"/>
    <property type="match status" value="1"/>
</dbReference>
<dbReference type="AlphaFoldDB" id="A0A8J2U1C3"/>
<proteinExistence type="predicted"/>
<evidence type="ECO:0000313" key="2">
    <source>
        <dbReference type="EMBL" id="GGA29023.1"/>
    </source>
</evidence>
<dbReference type="Pfam" id="PF13416">
    <property type="entry name" value="SBP_bac_8"/>
    <property type="match status" value="1"/>
</dbReference>
<dbReference type="RefSeq" id="WP_188552113.1">
    <property type="nucleotide sequence ID" value="NZ_BMFY01000031.1"/>
</dbReference>
<organism evidence="2 3">
    <name type="scientific">Sediminivirga luteola</name>
    <dbReference type="NCBI Taxonomy" id="1774748"/>
    <lineage>
        <taxon>Bacteria</taxon>
        <taxon>Bacillati</taxon>
        <taxon>Actinomycetota</taxon>
        <taxon>Actinomycetes</taxon>
        <taxon>Micrococcales</taxon>
        <taxon>Brevibacteriaceae</taxon>
        <taxon>Sediminivirga</taxon>
    </lineage>
</organism>
<gene>
    <name evidence="2" type="ORF">GCM10011333_34560</name>
</gene>
<dbReference type="EMBL" id="BMFY01000031">
    <property type="protein sequence ID" value="GGA29023.1"/>
    <property type="molecule type" value="Genomic_DNA"/>
</dbReference>
<dbReference type="Gene3D" id="3.40.190.10">
    <property type="entry name" value="Periplasmic binding protein-like II"/>
    <property type="match status" value="2"/>
</dbReference>
<protein>
    <submittedName>
        <fullName evidence="2">ABC transporter substrate-binding protein</fullName>
    </submittedName>
</protein>
<dbReference type="PANTHER" id="PTHR30222">
    <property type="entry name" value="SPERMIDINE/PUTRESCINE-BINDING PERIPLASMIC PROTEIN"/>
    <property type="match status" value="1"/>
</dbReference>
<dbReference type="SUPFAM" id="SSF53850">
    <property type="entry name" value="Periplasmic binding protein-like II"/>
    <property type="match status" value="1"/>
</dbReference>